<proteinExistence type="predicted"/>
<organism evidence="1 2">
    <name type="scientific">Smallanthus sonchifolius</name>
    <dbReference type="NCBI Taxonomy" id="185202"/>
    <lineage>
        <taxon>Eukaryota</taxon>
        <taxon>Viridiplantae</taxon>
        <taxon>Streptophyta</taxon>
        <taxon>Embryophyta</taxon>
        <taxon>Tracheophyta</taxon>
        <taxon>Spermatophyta</taxon>
        <taxon>Magnoliopsida</taxon>
        <taxon>eudicotyledons</taxon>
        <taxon>Gunneridae</taxon>
        <taxon>Pentapetalae</taxon>
        <taxon>asterids</taxon>
        <taxon>campanulids</taxon>
        <taxon>Asterales</taxon>
        <taxon>Asteraceae</taxon>
        <taxon>Asteroideae</taxon>
        <taxon>Heliantheae alliance</taxon>
        <taxon>Millerieae</taxon>
        <taxon>Smallanthus</taxon>
    </lineage>
</organism>
<protein>
    <submittedName>
        <fullName evidence="1">Uncharacterized protein</fullName>
    </submittedName>
</protein>
<reference evidence="2" key="1">
    <citation type="journal article" date="2022" name="Mol. Ecol. Resour.">
        <title>The genomes of chicory, endive, great burdock and yacon provide insights into Asteraceae palaeo-polyploidization history and plant inulin production.</title>
        <authorList>
            <person name="Fan W."/>
            <person name="Wang S."/>
            <person name="Wang H."/>
            <person name="Wang A."/>
            <person name="Jiang F."/>
            <person name="Liu H."/>
            <person name="Zhao H."/>
            <person name="Xu D."/>
            <person name="Zhang Y."/>
        </authorList>
    </citation>
    <scope>NUCLEOTIDE SEQUENCE [LARGE SCALE GENOMIC DNA]</scope>
    <source>
        <strain evidence="2">cv. Yunnan</strain>
    </source>
</reference>
<gene>
    <name evidence="1" type="ORF">L1987_48621</name>
</gene>
<accession>A0ACB9FTG7</accession>
<reference evidence="1 2" key="2">
    <citation type="journal article" date="2022" name="Mol. Ecol. Resour.">
        <title>The genomes of chicory, endive, great burdock and yacon provide insights into Asteraceae paleo-polyploidization history and plant inulin production.</title>
        <authorList>
            <person name="Fan W."/>
            <person name="Wang S."/>
            <person name="Wang H."/>
            <person name="Wang A."/>
            <person name="Jiang F."/>
            <person name="Liu H."/>
            <person name="Zhao H."/>
            <person name="Xu D."/>
            <person name="Zhang Y."/>
        </authorList>
    </citation>
    <scope>NUCLEOTIDE SEQUENCE [LARGE SCALE GENOMIC DNA]</scope>
    <source>
        <strain evidence="2">cv. Yunnan</strain>
        <tissue evidence="1">Leaves</tissue>
    </source>
</reference>
<name>A0ACB9FTG7_9ASTR</name>
<keyword evidence="2" id="KW-1185">Reference proteome</keyword>
<comment type="caution">
    <text evidence="1">The sequence shown here is derived from an EMBL/GenBank/DDBJ whole genome shotgun (WGS) entry which is preliminary data.</text>
</comment>
<evidence type="ECO:0000313" key="1">
    <source>
        <dbReference type="EMBL" id="KAI3774078.1"/>
    </source>
</evidence>
<sequence length="116" mass="12901">MPAEHIALFGMIVNSFQAQQDATTTYKLVAITNKGGGIEPAQLDATTALVVKFDATSYGLRKDDEKLMAPELENIHFSIPVTIDEKKHNIEEITVNRKEMVLEVHMAENPNVHARV</sequence>
<dbReference type="EMBL" id="CM042033">
    <property type="protein sequence ID" value="KAI3774078.1"/>
    <property type="molecule type" value="Genomic_DNA"/>
</dbReference>
<dbReference type="Proteomes" id="UP001056120">
    <property type="component" value="Linkage Group LG16"/>
</dbReference>
<evidence type="ECO:0000313" key="2">
    <source>
        <dbReference type="Proteomes" id="UP001056120"/>
    </source>
</evidence>